<comment type="caution">
    <text evidence="3">The sequence shown here is derived from an EMBL/GenBank/DDBJ whole genome shotgun (WGS) entry which is preliminary data.</text>
</comment>
<dbReference type="Proteomes" id="UP001363151">
    <property type="component" value="Unassembled WGS sequence"/>
</dbReference>
<dbReference type="Gene3D" id="3.40.50.12390">
    <property type="match status" value="1"/>
</dbReference>
<dbReference type="EMBL" id="JBBJCI010000152">
    <property type="protein sequence ID" value="KAK7241803.1"/>
    <property type="molecule type" value="Genomic_DNA"/>
</dbReference>
<dbReference type="InterPro" id="IPR027073">
    <property type="entry name" value="5_3_exoribonuclease"/>
</dbReference>
<protein>
    <submittedName>
        <fullName evidence="3">Protein serine/threonine kinase</fullName>
    </submittedName>
</protein>
<reference evidence="3 4" key="1">
    <citation type="submission" date="2024-03" db="EMBL/GenBank/DDBJ databases">
        <title>Aureococcus anophagefferens CCMP1851 and Kratosvirus quantuckense: Draft genome of a second virus-susceptible host strain in the model system.</title>
        <authorList>
            <person name="Chase E."/>
            <person name="Truchon A.R."/>
            <person name="Schepens W."/>
            <person name="Wilhelm S.W."/>
        </authorList>
    </citation>
    <scope>NUCLEOTIDE SEQUENCE [LARGE SCALE GENOMIC DNA]</scope>
    <source>
        <strain evidence="3 4">CCMP1851</strain>
    </source>
</reference>
<evidence type="ECO:0000259" key="2">
    <source>
        <dbReference type="Pfam" id="PF03159"/>
    </source>
</evidence>
<dbReference type="InterPro" id="IPR004859">
    <property type="entry name" value="Xrn1_N"/>
</dbReference>
<dbReference type="Pfam" id="PF03159">
    <property type="entry name" value="XRN_N"/>
    <property type="match status" value="1"/>
</dbReference>
<dbReference type="PANTHER" id="PTHR12341">
    <property type="entry name" value="5'-&gt;3' EXORIBONUCLEASE"/>
    <property type="match status" value="1"/>
</dbReference>
<sequence>MGASKFHAWMLERFDFATETRGETLFADHVVLDMTKICQSAARRCKNPRDAVKRVLGRVESLFAAPRVASAHSVVRARRTVAALLEGPAPAAKLASARLRRLKSKDGARADGVVAPGAGGDARPRGYDVLEVAPGTEFSAKLSRELGAWAEKRCKRNHYGDTQAQGFRAVFVSDAAVPGDGELKCLEYVAALAEAAAAPEDVVVYGGDADMVVMALCRACDGDDTFGPGLRSLVVMNDVGRVYDVGELVEALTASAEGRGDRSRRQLALDFACLALVAGGNDYLPPLSVASDELWGAYVEGLRPLYDEASGRVDGAVLASLLEDRHDAETIELKRRRVVEDARSHARTARGGPSAPRAVEVTLVRRADRVAVRVLTPKDFGAVASGAETLTYRVQWRRAGGAGWRDAVAADARRPLVGVPGDAVASRVEIFVDAGSGPLEVRCRAANCTGYGRSRTTKVRRDPAWCVAVCPRGTKCDEPACVHAHELGQLAEDWPTPAGDACPACPPPGLRPEEDDGSSSASTEPDADGAAWDEAEWLASLEWCLGAYVRGHVRDSSVRYARPAAPPPEAVIAHAARGGVSEPGGARDEPWVPPLKPLEALACLLPGKQCARLLPPNLRPVFDDGSGAEDAWFGAAPALDFAKVAAALETLRDDETDVPFASPLLIRADGRGHVERAVVPFLEGRADYGGPLADLGAEPEPSNRAYTWDPRAGYYAYPPEGYEGYDPAYAAAYAAAYAQAYAAPRPAAGLARRRGAAAARAARAHHARAHLPRRRAHGLPRALRGARAAGGAGGRGATASSPRPRRRAPASPRTGPGAASRRRRAAPRRRLLRRAAADDDGDDASSASGDEAGARLSLVYDVAVGDRVVADVPHKTVRVGDRGQVVALVAGRRGDAGRARVDFGGGALYNYVVGQQCHRAPLVEGRDDVVLGDKVTDAASGGSGVVVGLAPGDGEVWVSDGRRRFKAQAKHLAHAPLAGGLAKGDQVVACAGFERVEVGDPGAVVGPCSSPNLDAFESRVLVDFGAKGRYSYTRAQLAFADLEATFAKEDRVVATAAVGARVAPGDRGVVKGADALRGGLVVDFGDTRAALAHAPLVPGHDVRKNDVIRAKVDYEDVRAGDLGVVLGPCDRAMPGRDLRVCVLWRRTRAKNNWQPGKHVELAAPR</sequence>
<feature type="compositionally biased region" description="Low complexity" evidence="1">
    <location>
        <begin position="809"/>
        <end position="819"/>
    </location>
</feature>
<gene>
    <name evidence="3" type="ORF">SO694_00019165</name>
</gene>
<keyword evidence="3" id="KW-0808">Transferase</keyword>
<keyword evidence="4" id="KW-1185">Reference proteome</keyword>
<name>A0ABR1FZV8_AURAN</name>
<evidence type="ECO:0000313" key="4">
    <source>
        <dbReference type="Proteomes" id="UP001363151"/>
    </source>
</evidence>
<keyword evidence="3" id="KW-0418">Kinase</keyword>
<feature type="region of interest" description="Disordered" evidence="1">
    <location>
        <begin position="759"/>
        <end position="829"/>
    </location>
</feature>
<feature type="compositionally biased region" description="Basic residues" evidence="1">
    <location>
        <begin position="762"/>
        <end position="778"/>
    </location>
</feature>
<feature type="compositionally biased region" description="Basic residues" evidence="1">
    <location>
        <begin position="820"/>
        <end position="829"/>
    </location>
</feature>
<proteinExistence type="predicted"/>
<feature type="domain" description="Xrn1 N-terminal" evidence="2">
    <location>
        <begin position="1"/>
        <end position="217"/>
    </location>
</feature>
<feature type="region of interest" description="Disordered" evidence="1">
    <location>
        <begin position="498"/>
        <end position="530"/>
    </location>
</feature>
<evidence type="ECO:0000313" key="3">
    <source>
        <dbReference type="EMBL" id="KAK7241803.1"/>
    </source>
</evidence>
<evidence type="ECO:0000256" key="1">
    <source>
        <dbReference type="SAM" id="MobiDB-lite"/>
    </source>
</evidence>
<organism evidence="3 4">
    <name type="scientific">Aureococcus anophagefferens</name>
    <name type="common">Harmful bloom alga</name>
    <dbReference type="NCBI Taxonomy" id="44056"/>
    <lineage>
        <taxon>Eukaryota</taxon>
        <taxon>Sar</taxon>
        <taxon>Stramenopiles</taxon>
        <taxon>Ochrophyta</taxon>
        <taxon>Pelagophyceae</taxon>
        <taxon>Pelagomonadales</taxon>
        <taxon>Pelagomonadaceae</taxon>
        <taxon>Aureococcus</taxon>
    </lineage>
</organism>
<dbReference type="GO" id="GO:0016301">
    <property type="term" value="F:kinase activity"/>
    <property type="evidence" value="ECO:0007669"/>
    <property type="project" value="UniProtKB-KW"/>
</dbReference>
<accession>A0ABR1FZV8</accession>